<name>I7A7W1_MELRP</name>
<evidence type="ECO:0000313" key="13">
    <source>
        <dbReference type="Proteomes" id="UP000009011"/>
    </source>
</evidence>
<protein>
    <submittedName>
        <fullName evidence="12">Putative transmembrane CBS domain transporter</fullName>
    </submittedName>
</protein>
<feature type="domain" description="CNNM transmembrane" evidence="11">
    <location>
        <begin position="1"/>
        <end position="181"/>
    </location>
</feature>
<dbReference type="InterPro" id="IPR002550">
    <property type="entry name" value="CNNM"/>
</dbReference>
<keyword evidence="4 8" id="KW-1133">Transmembrane helix</keyword>
<dbReference type="RefSeq" id="WP_014857381.1">
    <property type="nucleotide sequence ID" value="NC_018178.1"/>
</dbReference>
<keyword evidence="6 8" id="KW-0472">Membrane</keyword>
<dbReference type="SMART" id="SM00116">
    <property type="entry name" value="CBS"/>
    <property type="match status" value="2"/>
</dbReference>
<accession>I7A7W1</accession>
<sequence>MVNDFLILVLLLIASAFFSSSEIAYVVANKIKLELRARKGNFYAKTAFYFVQKPEAFFSTILISNNIINISFASISSYFLLHYFGYNEFEILVVSTLLLLLFGELIPKYIGREVADFLVLISSLPVRVLSVLFYPFVVATSKISSIVERIDEREEEGVVNEIDRDDIQNLIEESSQARKIDEEQSDIINKIIEIRDQKVYEAMTPRTDIVGVDINSAPDEVLEKFIESGYSKLIVYEENLDNIKGMVLVKDFLKMPKELKSVLRDVVFVPESKRSLEMLNEFLSRQFSLAVVVDEFGGTAGIITVEDLIEELFGEIRDEYDVDEIIARKIGEHTYILSGKVEIDYLNEEFNLNIEEGDYETLAGYITTKLGRIPRKGESFNIDNFSVQILKSDKKKVDLVKLYVKEVN</sequence>
<dbReference type="AlphaFoldDB" id="I7A7W1"/>
<keyword evidence="2 8" id="KW-0812">Transmembrane</keyword>
<dbReference type="Pfam" id="PF03471">
    <property type="entry name" value="CorC_HlyC"/>
    <property type="match status" value="1"/>
</dbReference>
<dbReference type="Gene3D" id="3.30.465.10">
    <property type="match status" value="1"/>
</dbReference>
<dbReference type="PROSITE" id="PS51371">
    <property type="entry name" value="CBS"/>
    <property type="match status" value="1"/>
</dbReference>
<reference evidence="12 13" key="1">
    <citation type="journal article" date="2013" name="PLoS ONE">
        <title>Genomic analysis of Melioribacter roseus, facultatively anaerobic organotrophic bacterium representing a novel deep lineage within Bacteriodetes/Chlorobi group.</title>
        <authorList>
            <person name="Kadnikov V.V."/>
            <person name="Mardanov A.V."/>
            <person name="Podosokorskaya O.A."/>
            <person name="Gavrilov S.N."/>
            <person name="Kublanov I.V."/>
            <person name="Beletsky A.V."/>
            <person name="Bonch-Osmolovskaya E.A."/>
            <person name="Ravin N.V."/>
        </authorList>
    </citation>
    <scope>NUCLEOTIDE SEQUENCE [LARGE SCALE GENOMIC DNA]</scope>
    <source>
        <strain evidence="13">JCM 17771 / P3M-2</strain>
    </source>
</reference>
<dbReference type="eggNOG" id="COG1253">
    <property type="taxonomic scope" value="Bacteria"/>
</dbReference>
<dbReference type="Pfam" id="PF01595">
    <property type="entry name" value="CNNM"/>
    <property type="match status" value="1"/>
</dbReference>
<dbReference type="InterPro" id="IPR044751">
    <property type="entry name" value="Ion_transp-like_CBS"/>
</dbReference>
<dbReference type="InterPro" id="IPR016169">
    <property type="entry name" value="FAD-bd_PCMH_sub2"/>
</dbReference>
<feature type="transmembrane region" description="Helical" evidence="9">
    <location>
        <begin position="91"/>
        <end position="110"/>
    </location>
</feature>
<keyword evidence="13" id="KW-1185">Reference proteome</keyword>
<dbReference type="PANTHER" id="PTHR22777">
    <property type="entry name" value="HEMOLYSIN-RELATED"/>
    <property type="match status" value="1"/>
</dbReference>
<dbReference type="HOGENOM" id="CLU_015237_4_1_10"/>
<evidence type="ECO:0000259" key="10">
    <source>
        <dbReference type="PROSITE" id="PS51371"/>
    </source>
</evidence>
<organism evidence="12 13">
    <name type="scientific">Melioribacter roseus (strain DSM 23840 / JCM 17771 / VKM B-2668 / P3M-2)</name>
    <dbReference type="NCBI Taxonomy" id="1191523"/>
    <lineage>
        <taxon>Bacteria</taxon>
        <taxon>Pseudomonadati</taxon>
        <taxon>Ignavibacteriota</taxon>
        <taxon>Ignavibacteria</taxon>
        <taxon>Ignavibacteriales</taxon>
        <taxon>Melioribacteraceae</taxon>
        <taxon>Melioribacter</taxon>
    </lineage>
</organism>
<dbReference type="Proteomes" id="UP000009011">
    <property type="component" value="Chromosome"/>
</dbReference>
<feature type="transmembrane region" description="Helical" evidence="9">
    <location>
        <begin position="6"/>
        <end position="28"/>
    </location>
</feature>
<dbReference type="InterPro" id="IPR046342">
    <property type="entry name" value="CBS_dom_sf"/>
</dbReference>
<dbReference type="InterPro" id="IPR036318">
    <property type="entry name" value="FAD-bd_PCMH-like_sf"/>
</dbReference>
<dbReference type="SUPFAM" id="SSF54631">
    <property type="entry name" value="CBS-domain pair"/>
    <property type="match status" value="1"/>
</dbReference>
<feature type="transmembrane region" description="Helical" evidence="9">
    <location>
        <begin position="117"/>
        <end position="137"/>
    </location>
</feature>
<comment type="subcellular location">
    <subcellularLocation>
        <location evidence="1">Membrane</location>
        <topology evidence="1">Multi-pass membrane protein</topology>
    </subcellularLocation>
</comment>
<dbReference type="CDD" id="cd04590">
    <property type="entry name" value="CBS_pair_CorC_HlyC_assoc"/>
    <property type="match status" value="1"/>
</dbReference>
<evidence type="ECO:0000256" key="8">
    <source>
        <dbReference type="PROSITE-ProRule" id="PRU01193"/>
    </source>
</evidence>
<dbReference type="GO" id="GO:0005886">
    <property type="term" value="C:plasma membrane"/>
    <property type="evidence" value="ECO:0007669"/>
    <property type="project" value="TreeGrafter"/>
</dbReference>
<dbReference type="EMBL" id="CP003557">
    <property type="protein sequence ID" value="AFN75951.1"/>
    <property type="molecule type" value="Genomic_DNA"/>
</dbReference>
<evidence type="ECO:0000256" key="6">
    <source>
        <dbReference type="ARBA" id="ARBA00023136"/>
    </source>
</evidence>
<evidence type="ECO:0000313" key="12">
    <source>
        <dbReference type="EMBL" id="AFN75951.1"/>
    </source>
</evidence>
<evidence type="ECO:0000259" key="11">
    <source>
        <dbReference type="PROSITE" id="PS51846"/>
    </source>
</evidence>
<dbReference type="Gene3D" id="3.10.580.10">
    <property type="entry name" value="CBS-domain"/>
    <property type="match status" value="1"/>
</dbReference>
<evidence type="ECO:0000256" key="1">
    <source>
        <dbReference type="ARBA" id="ARBA00004141"/>
    </source>
</evidence>
<keyword evidence="3" id="KW-0677">Repeat</keyword>
<dbReference type="GO" id="GO:0050660">
    <property type="term" value="F:flavin adenine dinucleotide binding"/>
    <property type="evidence" value="ECO:0007669"/>
    <property type="project" value="InterPro"/>
</dbReference>
<keyword evidence="5 7" id="KW-0129">CBS domain</keyword>
<gene>
    <name evidence="12" type="ordered locus">MROS_2721</name>
</gene>
<evidence type="ECO:0000256" key="7">
    <source>
        <dbReference type="PROSITE-ProRule" id="PRU00703"/>
    </source>
</evidence>
<proteinExistence type="predicted"/>
<dbReference type="KEGG" id="mro:MROS_2721"/>
<dbReference type="STRING" id="1191523.MROS_2721"/>
<dbReference type="SMART" id="SM01091">
    <property type="entry name" value="CorC_HlyC"/>
    <property type="match status" value="1"/>
</dbReference>
<dbReference type="PANTHER" id="PTHR22777:SF17">
    <property type="entry name" value="UPF0053 PROTEIN SLL0260"/>
    <property type="match status" value="1"/>
</dbReference>
<dbReference type="Pfam" id="PF00571">
    <property type="entry name" value="CBS"/>
    <property type="match status" value="2"/>
</dbReference>
<dbReference type="PROSITE" id="PS51846">
    <property type="entry name" value="CNNM"/>
    <property type="match status" value="1"/>
</dbReference>
<dbReference type="InterPro" id="IPR005170">
    <property type="entry name" value="Transptr-assoc_dom"/>
</dbReference>
<dbReference type="SUPFAM" id="SSF56176">
    <property type="entry name" value="FAD-binding/transporter-associated domain-like"/>
    <property type="match status" value="1"/>
</dbReference>
<evidence type="ECO:0000256" key="9">
    <source>
        <dbReference type="SAM" id="Phobius"/>
    </source>
</evidence>
<evidence type="ECO:0000256" key="3">
    <source>
        <dbReference type="ARBA" id="ARBA00022737"/>
    </source>
</evidence>
<evidence type="ECO:0000256" key="5">
    <source>
        <dbReference type="ARBA" id="ARBA00023122"/>
    </source>
</evidence>
<dbReference type="InterPro" id="IPR000644">
    <property type="entry name" value="CBS_dom"/>
</dbReference>
<evidence type="ECO:0000256" key="2">
    <source>
        <dbReference type="ARBA" id="ARBA00022692"/>
    </source>
</evidence>
<dbReference type="OrthoDB" id="9798188at2"/>
<dbReference type="FunFam" id="3.10.580.10:FF:000002">
    <property type="entry name" value="Magnesium/cobalt efflux protein CorC"/>
    <property type="match status" value="1"/>
</dbReference>
<feature type="domain" description="CBS" evidence="10">
    <location>
        <begin position="262"/>
        <end position="319"/>
    </location>
</feature>
<feature type="transmembrane region" description="Helical" evidence="9">
    <location>
        <begin position="67"/>
        <end position="85"/>
    </location>
</feature>
<evidence type="ECO:0000256" key="4">
    <source>
        <dbReference type="ARBA" id="ARBA00022989"/>
    </source>
</evidence>